<sequence>MHLYALALPFLPVLTTSLTTPHRRALDLESRDVSRLQARQASGQGVISYNNYNNLPKTGGDPACGTPYGSLDINHIVSVHGNDWPGPYCGLCLQVCAVACDYFLVADSKGASGIELNNSPVSGAVMGIPWEAGASHVTGTWSTVDQSLCKSYWNGQSDNTPAIGHLPQLQALIAGG</sequence>
<proteinExistence type="predicted"/>
<accession>A0ABR4ADU3</accession>
<keyword evidence="1" id="KW-0732">Signal</keyword>
<protein>
    <submittedName>
        <fullName evidence="2">Uncharacterized protein</fullName>
    </submittedName>
</protein>
<name>A0ABR4ADU3_9LECA</name>
<evidence type="ECO:0000313" key="2">
    <source>
        <dbReference type="EMBL" id="KAL2042874.1"/>
    </source>
</evidence>
<keyword evidence="3" id="KW-1185">Reference proteome</keyword>
<organism evidence="2 3">
    <name type="scientific">Stereocaulon virgatum</name>
    <dbReference type="NCBI Taxonomy" id="373712"/>
    <lineage>
        <taxon>Eukaryota</taxon>
        <taxon>Fungi</taxon>
        <taxon>Dikarya</taxon>
        <taxon>Ascomycota</taxon>
        <taxon>Pezizomycotina</taxon>
        <taxon>Lecanoromycetes</taxon>
        <taxon>OSLEUM clade</taxon>
        <taxon>Lecanoromycetidae</taxon>
        <taxon>Lecanorales</taxon>
        <taxon>Lecanorineae</taxon>
        <taxon>Stereocaulaceae</taxon>
        <taxon>Stereocaulon</taxon>
    </lineage>
</organism>
<gene>
    <name evidence="2" type="ORF">N7G274_004634</name>
</gene>
<comment type="caution">
    <text evidence="2">The sequence shown here is derived from an EMBL/GenBank/DDBJ whole genome shotgun (WGS) entry which is preliminary data.</text>
</comment>
<dbReference type="EMBL" id="JBEFKJ010000013">
    <property type="protein sequence ID" value="KAL2042874.1"/>
    <property type="molecule type" value="Genomic_DNA"/>
</dbReference>
<feature type="signal peptide" evidence="1">
    <location>
        <begin position="1"/>
        <end position="17"/>
    </location>
</feature>
<evidence type="ECO:0000313" key="3">
    <source>
        <dbReference type="Proteomes" id="UP001590950"/>
    </source>
</evidence>
<evidence type="ECO:0000256" key="1">
    <source>
        <dbReference type="SAM" id="SignalP"/>
    </source>
</evidence>
<dbReference type="Proteomes" id="UP001590950">
    <property type="component" value="Unassembled WGS sequence"/>
</dbReference>
<feature type="chain" id="PRO_5046072020" evidence="1">
    <location>
        <begin position="18"/>
        <end position="176"/>
    </location>
</feature>
<reference evidence="2 3" key="1">
    <citation type="submission" date="2024-09" db="EMBL/GenBank/DDBJ databases">
        <title>Rethinking Asexuality: The Enigmatic Case of Functional Sexual Genes in Lepraria (Stereocaulaceae).</title>
        <authorList>
            <person name="Doellman M."/>
            <person name="Sun Y."/>
            <person name="Barcenas-Pena A."/>
            <person name="Lumbsch H.T."/>
            <person name="Grewe F."/>
        </authorList>
    </citation>
    <scope>NUCLEOTIDE SEQUENCE [LARGE SCALE GENOMIC DNA]</scope>
    <source>
        <strain evidence="2 3">Mercado 3170</strain>
    </source>
</reference>